<dbReference type="InterPro" id="IPR035965">
    <property type="entry name" value="PAS-like_dom_sf"/>
</dbReference>
<gene>
    <name evidence="12" type="ORF">E1163_24285</name>
</gene>
<dbReference type="Pfam" id="PF02518">
    <property type="entry name" value="HATPase_c"/>
    <property type="match status" value="1"/>
</dbReference>
<dbReference type="PRINTS" id="PR00344">
    <property type="entry name" value="BCTRLSENSOR"/>
</dbReference>
<dbReference type="PROSITE" id="PS50109">
    <property type="entry name" value="HIS_KIN"/>
    <property type="match status" value="1"/>
</dbReference>
<name>A0ABW9RV78_9BACT</name>
<dbReference type="Gene3D" id="3.30.450.20">
    <property type="entry name" value="PAS domain"/>
    <property type="match status" value="3"/>
</dbReference>
<dbReference type="SUPFAM" id="SSF55874">
    <property type="entry name" value="ATPase domain of HSP90 chaperone/DNA topoisomerase II/histidine kinase"/>
    <property type="match status" value="1"/>
</dbReference>
<dbReference type="InterPro" id="IPR058544">
    <property type="entry name" value="ETR1_N"/>
</dbReference>
<keyword evidence="3" id="KW-0597">Phosphoprotein</keyword>
<feature type="transmembrane region" description="Helical" evidence="7">
    <location>
        <begin position="113"/>
        <end position="137"/>
    </location>
</feature>
<feature type="domain" description="PAS" evidence="10">
    <location>
        <begin position="486"/>
        <end position="556"/>
    </location>
</feature>
<feature type="domain" description="PAC" evidence="11">
    <location>
        <begin position="560"/>
        <end position="612"/>
    </location>
</feature>
<evidence type="ECO:0000256" key="4">
    <source>
        <dbReference type="ARBA" id="ARBA00022679"/>
    </source>
</evidence>
<evidence type="ECO:0000313" key="12">
    <source>
        <dbReference type="EMBL" id="MTI28097.1"/>
    </source>
</evidence>
<dbReference type="CDD" id="cd00130">
    <property type="entry name" value="PAS"/>
    <property type="match status" value="2"/>
</dbReference>
<dbReference type="InterPro" id="IPR000700">
    <property type="entry name" value="PAS-assoc_C"/>
</dbReference>
<comment type="caution">
    <text evidence="12">The sequence shown here is derived from an EMBL/GenBank/DDBJ whole genome shotgun (WGS) entry which is preliminary data.</text>
</comment>
<dbReference type="SUPFAM" id="SSF47384">
    <property type="entry name" value="Homodimeric domain of signal transducing histidine kinase"/>
    <property type="match status" value="1"/>
</dbReference>
<dbReference type="Pfam" id="PF13426">
    <property type="entry name" value="PAS_9"/>
    <property type="match status" value="1"/>
</dbReference>
<dbReference type="InterPro" id="IPR004358">
    <property type="entry name" value="Sig_transdc_His_kin-like_C"/>
</dbReference>
<keyword evidence="7" id="KW-1133">Transmembrane helix</keyword>
<comment type="catalytic activity">
    <reaction evidence="1">
        <text>ATP + protein L-histidine = ADP + protein N-phospho-L-histidine.</text>
        <dbReference type="EC" id="2.7.13.3"/>
    </reaction>
</comment>
<keyword evidence="13" id="KW-1185">Reference proteome</keyword>
<dbReference type="Proteomes" id="UP000798808">
    <property type="component" value="Unassembled WGS sequence"/>
</dbReference>
<dbReference type="SMART" id="SM00388">
    <property type="entry name" value="HisKA"/>
    <property type="match status" value="1"/>
</dbReference>
<keyword evidence="6" id="KW-0175">Coiled coil</keyword>
<dbReference type="SUPFAM" id="SSF55785">
    <property type="entry name" value="PYP-like sensor domain (PAS domain)"/>
    <property type="match status" value="3"/>
</dbReference>
<dbReference type="InterPro" id="IPR005467">
    <property type="entry name" value="His_kinase_dom"/>
</dbReference>
<organism evidence="12 13">
    <name type="scientific">Fulvivirga kasyanovii</name>
    <dbReference type="NCBI Taxonomy" id="396812"/>
    <lineage>
        <taxon>Bacteria</taxon>
        <taxon>Pseudomonadati</taxon>
        <taxon>Bacteroidota</taxon>
        <taxon>Cytophagia</taxon>
        <taxon>Cytophagales</taxon>
        <taxon>Fulvivirgaceae</taxon>
        <taxon>Fulvivirga</taxon>
    </lineage>
</organism>
<keyword evidence="7" id="KW-0472">Membrane</keyword>
<feature type="domain" description="PAC" evidence="11">
    <location>
        <begin position="433"/>
        <end position="485"/>
    </location>
</feature>
<dbReference type="InterPro" id="IPR013655">
    <property type="entry name" value="PAS_fold_3"/>
</dbReference>
<evidence type="ECO:0000256" key="5">
    <source>
        <dbReference type="ARBA" id="ARBA00022777"/>
    </source>
</evidence>
<dbReference type="InterPro" id="IPR052162">
    <property type="entry name" value="Sensor_kinase/Photoreceptor"/>
</dbReference>
<keyword evidence="7" id="KW-0812">Transmembrane</keyword>
<dbReference type="SMART" id="SM00086">
    <property type="entry name" value="PAC"/>
    <property type="match status" value="3"/>
</dbReference>
<evidence type="ECO:0000256" key="8">
    <source>
        <dbReference type="SAM" id="SignalP"/>
    </source>
</evidence>
<dbReference type="Pfam" id="PF25487">
    <property type="entry name" value="ETR1_N"/>
    <property type="match status" value="1"/>
</dbReference>
<evidence type="ECO:0000313" key="13">
    <source>
        <dbReference type="Proteomes" id="UP000798808"/>
    </source>
</evidence>
<dbReference type="PANTHER" id="PTHR43304">
    <property type="entry name" value="PHYTOCHROME-LIKE PROTEIN CPH1"/>
    <property type="match status" value="1"/>
</dbReference>
<dbReference type="PROSITE" id="PS50113">
    <property type="entry name" value="PAC"/>
    <property type="match status" value="2"/>
</dbReference>
<evidence type="ECO:0000256" key="3">
    <source>
        <dbReference type="ARBA" id="ARBA00022553"/>
    </source>
</evidence>
<evidence type="ECO:0000259" key="10">
    <source>
        <dbReference type="PROSITE" id="PS50112"/>
    </source>
</evidence>
<dbReference type="InterPro" id="IPR003594">
    <property type="entry name" value="HATPase_dom"/>
</dbReference>
<evidence type="ECO:0000256" key="6">
    <source>
        <dbReference type="SAM" id="Coils"/>
    </source>
</evidence>
<dbReference type="Gene3D" id="2.10.70.100">
    <property type="match status" value="1"/>
</dbReference>
<dbReference type="InterPro" id="IPR036890">
    <property type="entry name" value="HATPase_C_sf"/>
</dbReference>
<keyword evidence="4" id="KW-0808">Transferase</keyword>
<feature type="chain" id="PRO_5046206502" description="histidine kinase" evidence="8">
    <location>
        <begin position="28"/>
        <end position="844"/>
    </location>
</feature>
<proteinExistence type="predicted"/>
<dbReference type="InterPro" id="IPR000014">
    <property type="entry name" value="PAS"/>
</dbReference>
<dbReference type="PROSITE" id="PS50112">
    <property type="entry name" value="PAS"/>
    <property type="match status" value="1"/>
</dbReference>
<dbReference type="EMBL" id="SMLW01000653">
    <property type="protein sequence ID" value="MTI28097.1"/>
    <property type="molecule type" value="Genomic_DNA"/>
</dbReference>
<feature type="transmembrane region" description="Helical" evidence="7">
    <location>
        <begin position="83"/>
        <end position="101"/>
    </location>
</feature>
<dbReference type="Pfam" id="PF08447">
    <property type="entry name" value="PAS_3"/>
    <property type="match status" value="2"/>
</dbReference>
<dbReference type="Pfam" id="PF00512">
    <property type="entry name" value="HisKA"/>
    <property type="match status" value="1"/>
</dbReference>
<dbReference type="EC" id="2.7.13.3" evidence="2"/>
<evidence type="ECO:0000256" key="2">
    <source>
        <dbReference type="ARBA" id="ARBA00012438"/>
    </source>
</evidence>
<reference evidence="12 13" key="1">
    <citation type="submission" date="2019-02" db="EMBL/GenBank/DDBJ databases">
        <authorList>
            <person name="Goldberg S.R."/>
            <person name="Haltli B.A."/>
            <person name="Correa H."/>
            <person name="Russell K.G."/>
        </authorList>
    </citation>
    <scope>NUCLEOTIDE SEQUENCE [LARGE SCALE GENOMIC DNA]</scope>
    <source>
        <strain evidence="12 13">JCM 16186</strain>
    </source>
</reference>
<dbReference type="SMART" id="SM00387">
    <property type="entry name" value="HATPase_c"/>
    <property type="match status" value="1"/>
</dbReference>
<sequence length="844" mass="96637">MMRGFRRHFFVCCVLLILLVFNVLAYAKSDEKPITCQVSNEVVDVKVQSEFFSGLLSTDSWPARWNCGIWTPFHGWLYIVSDFLIWLAYFMIPLILGYYLYKKQDGIPFKFIFLLFIAFILFCGLTHLIDAIIFWFPVYRLSAFVRFLTAMVSMGTVLALVKVTPEVLKYKSPEALEKLVSELTALNRRLKDEILQRERAENELKRLNEDLERKVDERTEDLKASNSILKRTNELFQSAQEAGKIGVWQMNVKESSIFCSEEVYRILELTSITDFNFEKALGFVHKDHRNKVREAIARAERTCESYDLEVKLITAKENNIWVRIVGLPVVKDGKMVSLRGLLMDIDLAKTSQEKMEASKRVLSLALEAGEIGAWNWNIKTGSLQWDAYMHNLMDHPKENFKGIIQDFTERIHPDDMDLVSDAVGDTIRKDVKYDIVYRILSRDGQTRILHSKGEVTKDENGEPVSMIGICMNITAQKLYEQNLKESEQRFKATIDYSPIGVALLGTDGALIKVNKALTHMLGYSEAELLKLGLHKITYTEDRNLDLEQRKNLQQGNIHTYQLDKRYLNVDGLPIWVQQNVSAVRDEAGDIKYFIAQIMDITERKMAEKRIQEVVRQRTAQLEATNHELEAFSYSVSHDLRSPLRSIHGFSQALMEDYADQLDDIGKDYLKRVSSASVRMGRLIDDLLALSRISRQEISFEPVDVSALASHVAEHLNNDQYTHTEFTVTPGLKASADKGLLNVALENLFENAAKYSRKVPNPKVELGVETINDRQVFYIKDNGVGFDMKYSDKLFGAFQRLHGDNEFEGTGIGLATVKRIIHRHGGEIWAESAVDRGSTFYFTLN</sequence>
<dbReference type="NCBIfam" id="TIGR00229">
    <property type="entry name" value="sensory_box"/>
    <property type="match status" value="1"/>
</dbReference>
<dbReference type="PANTHER" id="PTHR43304:SF1">
    <property type="entry name" value="PAC DOMAIN-CONTAINING PROTEIN"/>
    <property type="match status" value="1"/>
</dbReference>
<dbReference type="Gene3D" id="3.30.565.10">
    <property type="entry name" value="Histidine kinase-like ATPase, C-terminal domain"/>
    <property type="match status" value="1"/>
</dbReference>
<evidence type="ECO:0000256" key="1">
    <source>
        <dbReference type="ARBA" id="ARBA00000085"/>
    </source>
</evidence>
<keyword evidence="5" id="KW-0418">Kinase</keyword>
<dbReference type="SMART" id="SM00091">
    <property type="entry name" value="PAS"/>
    <property type="match status" value="2"/>
</dbReference>
<dbReference type="InterPro" id="IPR001610">
    <property type="entry name" value="PAC"/>
</dbReference>
<accession>A0ABW9RV78</accession>
<evidence type="ECO:0000259" key="11">
    <source>
        <dbReference type="PROSITE" id="PS50113"/>
    </source>
</evidence>
<evidence type="ECO:0000256" key="7">
    <source>
        <dbReference type="SAM" id="Phobius"/>
    </source>
</evidence>
<feature type="signal peptide" evidence="8">
    <location>
        <begin position="1"/>
        <end position="27"/>
    </location>
</feature>
<keyword evidence="8" id="KW-0732">Signal</keyword>
<dbReference type="InterPro" id="IPR036097">
    <property type="entry name" value="HisK_dim/P_sf"/>
</dbReference>
<dbReference type="CDD" id="cd00082">
    <property type="entry name" value="HisKA"/>
    <property type="match status" value="1"/>
</dbReference>
<feature type="coiled-coil region" evidence="6">
    <location>
        <begin position="176"/>
        <end position="221"/>
    </location>
</feature>
<evidence type="ECO:0000259" key="9">
    <source>
        <dbReference type="PROSITE" id="PS50109"/>
    </source>
</evidence>
<dbReference type="InterPro" id="IPR003661">
    <property type="entry name" value="HisK_dim/P_dom"/>
</dbReference>
<feature type="domain" description="Histidine kinase" evidence="9">
    <location>
        <begin position="634"/>
        <end position="844"/>
    </location>
</feature>
<dbReference type="Gene3D" id="1.10.287.130">
    <property type="match status" value="1"/>
</dbReference>
<protein>
    <recommendedName>
        <fullName evidence="2">histidine kinase</fullName>
        <ecNumber evidence="2">2.7.13.3</ecNumber>
    </recommendedName>
</protein>